<evidence type="ECO:0000313" key="6">
    <source>
        <dbReference type="EMBL" id="NYI84721.1"/>
    </source>
</evidence>
<dbReference type="Pfam" id="PF01266">
    <property type="entry name" value="DAO"/>
    <property type="match status" value="1"/>
</dbReference>
<comment type="similarity">
    <text evidence="2">Belongs to the DadA oxidoreductase family.</text>
</comment>
<comment type="caution">
    <text evidence="6">The sequence shown here is derived from an EMBL/GenBank/DDBJ whole genome shotgun (WGS) entry which is preliminary data.</text>
</comment>
<reference evidence="6 7" key="1">
    <citation type="submission" date="2020-07" db="EMBL/GenBank/DDBJ databases">
        <title>Sequencing the genomes of 1000 actinobacteria strains.</title>
        <authorList>
            <person name="Klenk H.-P."/>
        </authorList>
    </citation>
    <scope>NUCLEOTIDE SEQUENCE [LARGE SCALE GENOMIC DNA]</scope>
    <source>
        <strain evidence="6 7">DSM 44065</strain>
    </source>
</reference>
<gene>
    <name evidence="6" type="ORF">HNR68_003351</name>
</gene>
<dbReference type="Gene3D" id="3.30.9.10">
    <property type="entry name" value="D-Amino Acid Oxidase, subunit A, domain 2"/>
    <property type="match status" value="1"/>
</dbReference>
<protein>
    <submittedName>
        <fullName evidence="6">D-amino-acid dehydrogenase</fullName>
        <ecNumber evidence="6">1.4.99.-</ecNumber>
    </submittedName>
</protein>
<accession>A0A853AS64</accession>
<organism evidence="6 7">
    <name type="scientific">Saccharopolyspora hordei</name>
    <dbReference type="NCBI Taxonomy" id="1838"/>
    <lineage>
        <taxon>Bacteria</taxon>
        <taxon>Bacillati</taxon>
        <taxon>Actinomycetota</taxon>
        <taxon>Actinomycetes</taxon>
        <taxon>Pseudonocardiales</taxon>
        <taxon>Pseudonocardiaceae</taxon>
        <taxon>Saccharopolyspora</taxon>
    </lineage>
</organism>
<keyword evidence="4 6" id="KW-0560">Oxidoreductase</keyword>
<evidence type="ECO:0000256" key="3">
    <source>
        <dbReference type="ARBA" id="ARBA00022630"/>
    </source>
</evidence>
<dbReference type="PANTHER" id="PTHR13847:SF286">
    <property type="entry name" value="D-AMINO ACID DEHYDROGENASE"/>
    <property type="match status" value="1"/>
</dbReference>
<dbReference type="GO" id="GO:0005737">
    <property type="term" value="C:cytoplasm"/>
    <property type="evidence" value="ECO:0007669"/>
    <property type="project" value="TreeGrafter"/>
</dbReference>
<keyword evidence="3" id="KW-0285">Flavoprotein</keyword>
<comment type="cofactor">
    <cofactor evidence="1">
        <name>FAD</name>
        <dbReference type="ChEBI" id="CHEBI:57692"/>
    </cofactor>
</comment>
<dbReference type="SUPFAM" id="SSF51905">
    <property type="entry name" value="FAD/NAD(P)-binding domain"/>
    <property type="match status" value="1"/>
</dbReference>
<dbReference type="GO" id="GO:0016491">
    <property type="term" value="F:oxidoreductase activity"/>
    <property type="evidence" value="ECO:0007669"/>
    <property type="project" value="UniProtKB-KW"/>
</dbReference>
<proteinExistence type="inferred from homology"/>
<evidence type="ECO:0000259" key="5">
    <source>
        <dbReference type="Pfam" id="PF01266"/>
    </source>
</evidence>
<evidence type="ECO:0000256" key="2">
    <source>
        <dbReference type="ARBA" id="ARBA00009410"/>
    </source>
</evidence>
<dbReference type="InterPro" id="IPR036188">
    <property type="entry name" value="FAD/NAD-bd_sf"/>
</dbReference>
<dbReference type="InterPro" id="IPR006076">
    <property type="entry name" value="FAD-dep_OxRdtase"/>
</dbReference>
<keyword evidence="7" id="KW-1185">Reference proteome</keyword>
<dbReference type="EMBL" id="JACCFJ010000001">
    <property type="protein sequence ID" value="NYI84721.1"/>
    <property type="molecule type" value="Genomic_DNA"/>
</dbReference>
<feature type="domain" description="FAD dependent oxidoreductase" evidence="5">
    <location>
        <begin position="2"/>
        <end position="348"/>
    </location>
</feature>
<dbReference type="SUPFAM" id="SSF54373">
    <property type="entry name" value="FAD-linked reductases, C-terminal domain"/>
    <property type="match status" value="1"/>
</dbReference>
<dbReference type="Proteomes" id="UP000587002">
    <property type="component" value="Unassembled WGS sequence"/>
</dbReference>
<dbReference type="PANTHER" id="PTHR13847">
    <property type="entry name" value="SARCOSINE DEHYDROGENASE-RELATED"/>
    <property type="match status" value="1"/>
</dbReference>
<dbReference type="AlphaFoldDB" id="A0A853AS64"/>
<dbReference type="EC" id="1.4.99.-" evidence="6"/>
<evidence type="ECO:0000313" key="7">
    <source>
        <dbReference type="Proteomes" id="UP000587002"/>
    </source>
</evidence>
<evidence type="ECO:0000256" key="4">
    <source>
        <dbReference type="ARBA" id="ARBA00023002"/>
    </source>
</evidence>
<dbReference type="Gene3D" id="3.50.50.60">
    <property type="entry name" value="FAD/NAD(P)-binding domain"/>
    <property type="match status" value="1"/>
</dbReference>
<dbReference type="RefSeq" id="WP_179722222.1">
    <property type="nucleotide sequence ID" value="NZ_BAABFH010000001.1"/>
</dbReference>
<sequence length="365" mass="37640">MRVVVVGSGIAGAAAAYESARAGVEVVLVDSPAPGRATSAGAGIICPWSSRVDDPDWLRIATAGAEHYPELVAALAADGETDLGYRRVGALRLVSRAEADEAVEHVARRAAGSEVAGAVELVDARRAREMFPPLRHDGPAVHIPGAARVDGRAVRDALRRAALRRGARLVNGTASVVADGAVRGVRVGEEFVGADAVVAAAGAWSPQLLEPLGVRVRVAPQRGQIVHLRLPGVDTTRWPVVLPRTRHYLLAFDDSRVVVGATREDGTGFDHRVTAAGVAEVLGEALAVAPGLADATHVETRIGFRPVGPDDRPLLGAVPQVAGLVVVNGLGASGLTVGPWAGAVAARLARGAAPGIDLTPYDPVR</sequence>
<name>A0A853AS64_9PSEU</name>
<evidence type="ECO:0000256" key="1">
    <source>
        <dbReference type="ARBA" id="ARBA00001974"/>
    </source>
</evidence>